<organism evidence="4 5">
    <name type="scientific">Paenibacillus antri</name>
    <dbReference type="NCBI Taxonomy" id="2582848"/>
    <lineage>
        <taxon>Bacteria</taxon>
        <taxon>Bacillati</taxon>
        <taxon>Bacillota</taxon>
        <taxon>Bacilli</taxon>
        <taxon>Bacillales</taxon>
        <taxon>Paenibacillaceae</taxon>
        <taxon>Paenibacillus</taxon>
    </lineage>
</organism>
<dbReference type="SUPFAM" id="SSF56645">
    <property type="entry name" value="Acyl-CoA dehydrogenase NM domain-like"/>
    <property type="match status" value="1"/>
</dbReference>
<dbReference type="Proteomes" id="UP000309676">
    <property type="component" value="Unassembled WGS sequence"/>
</dbReference>
<feature type="domain" description="Acyl-CoA dehydrogenase C-terminal" evidence="3">
    <location>
        <begin position="226"/>
        <end position="355"/>
    </location>
</feature>
<dbReference type="InterPro" id="IPR013786">
    <property type="entry name" value="AcylCoA_DH/ox_N"/>
</dbReference>
<dbReference type="Pfam" id="PF02771">
    <property type="entry name" value="Acyl-CoA_dh_N"/>
    <property type="match status" value="1"/>
</dbReference>
<evidence type="ECO:0000313" key="4">
    <source>
        <dbReference type="EMBL" id="TLS52577.1"/>
    </source>
</evidence>
<keyword evidence="1" id="KW-0560">Oxidoreductase</keyword>
<gene>
    <name evidence="4" type="ORF">FE782_08035</name>
</gene>
<protein>
    <submittedName>
        <fullName evidence="4">Acyl-CoA dehydrogenase</fullName>
    </submittedName>
</protein>
<dbReference type="Pfam" id="PF08028">
    <property type="entry name" value="Acyl-CoA_dh_2"/>
    <property type="match status" value="1"/>
</dbReference>
<dbReference type="OrthoDB" id="1170793at2"/>
<evidence type="ECO:0000259" key="3">
    <source>
        <dbReference type="Pfam" id="PF08028"/>
    </source>
</evidence>
<dbReference type="InterPro" id="IPR009100">
    <property type="entry name" value="AcylCoA_DH/oxidase_NM_dom_sf"/>
</dbReference>
<name>A0A5R9G828_9BACL</name>
<dbReference type="PANTHER" id="PTHR43884">
    <property type="entry name" value="ACYL-COA DEHYDROGENASE"/>
    <property type="match status" value="1"/>
</dbReference>
<comment type="caution">
    <text evidence="4">The sequence shown here is derived from an EMBL/GenBank/DDBJ whole genome shotgun (WGS) entry which is preliminary data.</text>
</comment>
<dbReference type="AlphaFoldDB" id="A0A5R9G828"/>
<dbReference type="SUPFAM" id="SSF47203">
    <property type="entry name" value="Acyl-CoA dehydrogenase C-terminal domain-like"/>
    <property type="match status" value="1"/>
</dbReference>
<dbReference type="Gene3D" id="1.10.540.10">
    <property type="entry name" value="Acyl-CoA dehydrogenase/oxidase, N-terminal domain"/>
    <property type="match status" value="1"/>
</dbReference>
<feature type="domain" description="Acyl-CoA dehydrogenase/oxidase N-terminal" evidence="2">
    <location>
        <begin position="15"/>
        <end position="85"/>
    </location>
</feature>
<dbReference type="GO" id="GO:0003995">
    <property type="term" value="F:acyl-CoA dehydrogenase activity"/>
    <property type="evidence" value="ECO:0007669"/>
    <property type="project" value="TreeGrafter"/>
</dbReference>
<dbReference type="InterPro" id="IPR037069">
    <property type="entry name" value="AcylCoA_DH/ox_N_sf"/>
</dbReference>
<sequence>MEPGGIRLFTKDVIEAVRDAAGRMEREGALSNEALSYIYELGLFKLFVPEEFGGRMAPLPEALRVFEEASRVEGNFGWAVTIGSGGGYFASCLPPETAAVVYSDARAVIAGSGSPTGRALRVEGGYVVSGSWKYCSGSTYATTFTATALVEGGDPADAAALAFALRPEQVEIVPDWRAFGLKATASHSIRAAEAFVPDSHAFRVDRNDRRNEAVYRVPFLPFAESSFAAVAIGIARHLLEEASAVAEASREAWSKGGAARFESVTGRIRRAEERLTQRTQRYYDAARQAWDAHLRGDASDGDWAALGRESKAAAAEAMRAGRNVFPYLGIGALMEDAAINRIWRDLQTACQHTLLVDFQAEFEEGPAE</sequence>
<dbReference type="GO" id="GO:0050660">
    <property type="term" value="F:flavin adenine dinucleotide binding"/>
    <property type="evidence" value="ECO:0007669"/>
    <property type="project" value="InterPro"/>
</dbReference>
<dbReference type="Gene3D" id="1.20.140.10">
    <property type="entry name" value="Butyryl-CoA Dehydrogenase, subunit A, domain 3"/>
    <property type="match status" value="1"/>
</dbReference>
<dbReference type="Gene3D" id="2.40.110.10">
    <property type="entry name" value="Butyryl-CoA Dehydrogenase, subunit A, domain 2"/>
    <property type="match status" value="1"/>
</dbReference>
<evidence type="ECO:0000313" key="5">
    <source>
        <dbReference type="Proteomes" id="UP000309676"/>
    </source>
</evidence>
<evidence type="ECO:0000256" key="1">
    <source>
        <dbReference type="ARBA" id="ARBA00023002"/>
    </source>
</evidence>
<dbReference type="PIRSF" id="PIRSF016578">
    <property type="entry name" value="HsaA"/>
    <property type="match status" value="1"/>
</dbReference>
<evidence type="ECO:0000259" key="2">
    <source>
        <dbReference type="Pfam" id="PF02771"/>
    </source>
</evidence>
<dbReference type="InterPro" id="IPR046373">
    <property type="entry name" value="Acyl-CoA_Oxase/DH_mid-dom_sf"/>
</dbReference>
<reference evidence="4 5" key="1">
    <citation type="submission" date="2019-05" db="EMBL/GenBank/DDBJ databases">
        <authorList>
            <person name="Narsing Rao M.P."/>
            <person name="Li W.J."/>
        </authorList>
    </citation>
    <scope>NUCLEOTIDE SEQUENCE [LARGE SCALE GENOMIC DNA]</scope>
    <source>
        <strain evidence="4 5">SYSU_K30003</strain>
    </source>
</reference>
<dbReference type="EMBL" id="VCIW01000004">
    <property type="protein sequence ID" value="TLS52577.1"/>
    <property type="molecule type" value="Genomic_DNA"/>
</dbReference>
<keyword evidence="5" id="KW-1185">Reference proteome</keyword>
<proteinExistence type="predicted"/>
<dbReference type="InterPro" id="IPR036250">
    <property type="entry name" value="AcylCo_DH-like_C"/>
</dbReference>
<dbReference type="PANTHER" id="PTHR43884:SF12">
    <property type="entry name" value="ISOVALERYL-COA DEHYDROGENASE, MITOCHONDRIAL-RELATED"/>
    <property type="match status" value="1"/>
</dbReference>
<dbReference type="InterPro" id="IPR013107">
    <property type="entry name" value="Acyl-CoA_DH_C"/>
</dbReference>
<accession>A0A5R9G828</accession>